<evidence type="ECO:0000259" key="13">
    <source>
        <dbReference type="Pfam" id="PF00520"/>
    </source>
</evidence>
<keyword evidence="2" id="KW-0813">Transport</keyword>
<evidence type="ECO:0000256" key="1">
    <source>
        <dbReference type="ARBA" id="ARBA00004141"/>
    </source>
</evidence>
<evidence type="ECO:0000256" key="12">
    <source>
        <dbReference type="SAM" id="Phobius"/>
    </source>
</evidence>
<dbReference type="OrthoDB" id="1661883at2759"/>
<dbReference type="SMART" id="SM00248">
    <property type="entry name" value="ANK"/>
    <property type="match status" value="11"/>
</dbReference>
<dbReference type="InterPro" id="IPR052076">
    <property type="entry name" value="TRP_cation_channel"/>
</dbReference>
<dbReference type="Gene3D" id="1.25.40.20">
    <property type="entry name" value="Ankyrin repeat-containing domain"/>
    <property type="match status" value="3"/>
</dbReference>
<evidence type="ECO:0000256" key="8">
    <source>
        <dbReference type="ARBA" id="ARBA00023065"/>
    </source>
</evidence>
<evidence type="ECO:0000313" key="14">
    <source>
        <dbReference type="EMBL" id="PIK43038.1"/>
    </source>
</evidence>
<dbReference type="Proteomes" id="UP000230750">
    <property type="component" value="Unassembled WGS sequence"/>
</dbReference>
<dbReference type="InterPro" id="IPR005821">
    <property type="entry name" value="Ion_trans_dom"/>
</dbReference>
<comment type="subcellular location">
    <subcellularLocation>
        <location evidence="1">Membrane</location>
        <topology evidence="1">Multi-pass membrane protein</topology>
    </subcellularLocation>
</comment>
<feature type="repeat" description="ANK" evidence="11">
    <location>
        <begin position="75"/>
        <end position="107"/>
    </location>
</feature>
<feature type="repeat" description="ANK" evidence="11">
    <location>
        <begin position="210"/>
        <end position="243"/>
    </location>
</feature>
<keyword evidence="15" id="KW-1185">Reference proteome</keyword>
<dbReference type="SUPFAM" id="SSF48403">
    <property type="entry name" value="Ankyrin repeat"/>
    <property type="match status" value="1"/>
</dbReference>
<dbReference type="PROSITE" id="PS50297">
    <property type="entry name" value="ANK_REP_REGION"/>
    <property type="match status" value="8"/>
</dbReference>
<dbReference type="Pfam" id="PF00023">
    <property type="entry name" value="Ank"/>
    <property type="match status" value="3"/>
</dbReference>
<reference evidence="14 15" key="1">
    <citation type="journal article" date="2017" name="PLoS Biol.">
        <title>The sea cucumber genome provides insights into morphological evolution and visceral regeneration.</title>
        <authorList>
            <person name="Zhang X."/>
            <person name="Sun L."/>
            <person name="Yuan J."/>
            <person name="Sun Y."/>
            <person name="Gao Y."/>
            <person name="Zhang L."/>
            <person name="Li S."/>
            <person name="Dai H."/>
            <person name="Hamel J.F."/>
            <person name="Liu C."/>
            <person name="Yu Y."/>
            <person name="Liu S."/>
            <person name="Lin W."/>
            <person name="Guo K."/>
            <person name="Jin S."/>
            <person name="Xu P."/>
            <person name="Storey K.B."/>
            <person name="Huan P."/>
            <person name="Zhang T."/>
            <person name="Zhou Y."/>
            <person name="Zhang J."/>
            <person name="Lin C."/>
            <person name="Li X."/>
            <person name="Xing L."/>
            <person name="Huo D."/>
            <person name="Sun M."/>
            <person name="Wang L."/>
            <person name="Mercier A."/>
            <person name="Li F."/>
            <person name="Yang H."/>
            <person name="Xiang J."/>
        </authorList>
    </citation>
    <scope>NUCLEOTIDE SEQUENCE [LARGE SCALE GENOMIC DNA]</scope>
    <source>
        <strain evidence="14">Shaxun</strain>
        <tissue evidence="14">Muscle</tissue>
    </source>
</reference>
<feature type="repeat" description="ANK" evidence="11">
    <location>
        <begin position="108"/>
        <end position="140"/>
    </location>
</feature>
<dbReference type="GO" id="GO:1902495">
    <property type="term" value="C:transmembrane transporter complex"/>
    <property type="evidence" value="ECO:0007669"/>
    <property type="project" value="TreeGrafter"/>
</dbReference>
<feature type="transmembrane region" description="Helical" evidence="12">
    <location>
        <begin position="681"/>
        <end position="707"/>
    </location>
</feature>
<evidence type="ECO:0000256" key="9">
    <source>
        <dbReference type="ARBA" id="ARBA00023136"/>
    </source>
</evidence>
<feature type="transmembrane region" description="Helical" evidence="12">
    <location>
        <begin position="611"/>
        <end position="629"/>
    </location>
</feature>
<gene>
    <name evidence="14" type="ORF">BSL78_20112</name>
</gene>
<dbReference type="PANTHER" id="PTHR47143">
    <property type="entry name" value="TRANSIENT RECEPTOR POTENTIAL CATION CHANNEL PROTEIN PAINLESS"/>
    <property type="match status" value="1"/>
</dbReference>
<accession>A0A2G8K4W0</accession>
<evidence type="ECO:0000256" key="11">
    <source>
        <dbReference type="PROSITE-ProRule" id="PRU00023"/>
    </source>
</evidence>
<organism evidence="14 15">
    <name type="scientific">Stichopus japonicus</name>
    <name type="common">Sea cucumber</name>
    <dbReference type="NCBI Taxonomy" id="307972"/>
    <lineage>
        <taxon>Eukaryota</taxon>
        <taxon>Metazoa</taxon>
        <taxon>Echinodermata</taxon>
        <taxon>Eleutherozoa</taxon>
        <taxon>Echinozoa</taxon>
        <taxon>Holothuroidea</taxon>
        <taxon>Aspidochirotacea</taxon>
        <taxon>Aspidochirotida</taxon>
        <taxon>Stichopodidae</taxon>
        <taxon>Apostichopus</taxon>
    </lineage>
</organism>
<dbReference type="InterPro" id="IPR036770">
    <property type="entry name" value="Ankyrin_rpt-contain_sf"/>
</dbReference>
<dbReference type="EMBL" id="MRZV01000881">
    <property type="protein sequence ID" value="PIK43038.1"/>
    <property type="molecule type" value="Genomic_DNA"/>
</dbReference>
<protein>
    <submittedName>
        <fullName evidence="14">Putative transient receptor potential cation channel subfamily A member 1-like isoform X2</fullName>
    </submittedName>
</protein>
<keyword evidence="10" id="KW-0407">Ion channel</keyword>
<proteinExistence type="predicted"/>
<evidence type="ECO:0000256" key="4">
    <source>
        <dbReference type="ARBA" id="ARBA00022692"/>
    </source>
</evidence>
<feature type="repeat" description="ANK" evidence="11">
    <location>
        <begin position="177"/>
        <end position="209"/>
    </location>
</feature>
<keyword evidence="5" id="KW-0677">Repeat</keyword>
<dbReference type="PROSITE" id="PS50088">
    <property type="entry name" value="ANK_REPEAT"/>
    <property type="match status" value="8"/>
</dbReference>
<keyword evidence="4 12" id="KW-0812">Transmembrane</keyword>
<feature type="repeat" description="ANK" evidence="11">
    <location>
        <begin position="9"/>
        <end position="41"/>
    </location>
</feature>
<evidence type="ECO:0000256" key="6">
    <source>
        <dbReference type="ARBA" id="ARBA00022989"/>
    </source>
</evidence>
<dbReference type="Pfam" id="PF00520">
    <property type="entry name" value="Ion_trans"/>
    <property type="match status" value="1"/>
</dbReference>
<keyword evidence="14" id="KW-0675">Receptor</keyword>
<evidence type="ECO:0000256" key="7">
    <source>
        <dbReference type="ARBA" id="ARBA00023043"/>
    </source>
</evidence>
<dbReference type="AlphaFoldDB" id="A0A2G8K4W0"/>
<name>A0A2G8K4W0_STIJA</name>
<comment type="caution">
    <text evidence="14">The sequence shown here is derived from an EMBL/GenBank/DDBJ whole genome shotgun (WGS) entry which is preliminary data.</text>
</comment>
<feature type="repeat" description="ANK" evidence="11">
    <location>
        <begin position="42"/>
        <end position="74"/>
    </location>
</feature>
<evidence type="ECO:0000256" key="2">
    <source>
        <dbReference type="ARBA" id="ARBA00022448"/>
    </source>
</evidence>
<keyword evidence="7 11" id="KW-0040">ANK repeat</keyword>
<feature type="transmembrane region" description="Helical" evidence="12">
    <location>
        <begin position="641"/>
        <end position="661"/>
    </location>
</feature>
<dbReference type="PRINTS" id="PR01415">
    <property type="entry name" value="ANKYRIN"/>
</dbReference>
<evidence type="ECO:0000313" key="15">
    <source>
        <dbReference type="Proteomes" id="UP000230750"/>
    </source>
</evidence>
<dbReference type="PANTHER" id="PTHR47143:SF3">
    <property type="entry name" value="PWWP DOMAIN-CONTAINING PROTEIN"/>
    <property type="match status" value="1"/>
</dbReference>
<feature type="repeat" description="ANK" evidence="11">
    <location>
        <begin position="244"/>
        <end position="276"/>
    </location>
</feature>
<keyword evidence="8" id="KW-0406">Ion transport</keyword>
<feature type="transmembrane region" description="Helical" evidence="12">
    <location>
        <begin position="572"/>
        <end position="591"/>
    </location>
</feature>
<dbReference type="STRING" id="307972.A0A2G8K4W0"/>
<feature type="repeat" description="ANK" evidence="11">
    <location>
        <begin position="310"/>
        <end position="342"/>
    </location>
</feature>
<feature type="transmembrane region" description="Helical" evidence="12">
    <location>
        <begin position="515"/>
        <end position="537"/>
    </location>
</feature>
<dbReference type="GO" id="GO:0005216">
    <property type="term" value="F:monoatomic ion channel activity"/>
    <property type="evidence" value="ECO:0007669"/>
    <property type="project" value="InterPro"/>
</dbReference>
<dbReference type="InterPro" id="IPR002110">
    <property type="entry name" value="Ankyrin_rpt"/>
</dbReference>
<sequence>MLTDKDNNNFGNPLHLAVDSGENDIIELCLNHNANVNAVCGGRNTPLHSACESSNIDTVKLLVERGAKIDSRNSEQSTPLHKACRTNRHRVVEYLLTNGASIERRDKDNFTPLLIAASEGHTASIEVLLRFNANINATDKHEKTAIFWAAEERQIDALKVLLDHKGAKELIDKSDRYDSTALHVASEKGFLAIMKLLLESGADVDAKNEDELTPLHMAAQNGHVNCILEFVKRDESTVNDEDEFSNTPLHLAALEGHSKAVDCLISAGADIQARNQSLWTPLDCAASRGWVKSARVLLDADCPVDPTDKAKVTPLHLASMNGHVEMVKLLLKSQAEVSLKDASNRNCLDYAIENGHREVCLAIINHKHWRDAMRSVSLDPVSKIRTTPFRKLIRRMPDVAEVVLNRCLTENDQPREHKNYCITFDYELLDDMFCQWDDDSNDTASISATSSEEENFPFTDSGDLLRNAVAYTDDEEILKINHPLYIMVKSKRDNLLGHPVCTSLLDHKWASYGRIFYYWSFFLYLIFVALFTGFILVNPPPFYVVGEVNDTVLWYGDGKERWVDDYSSWSKFFFAEIGHWLIIVLSCLNLLKELIQLYNEKLHYFNIENLLEWAIYILAILMALPLSDVEYDENLVLRYDWQWQCGAFGIFFAWLNLILFIQKFPRLGIYVVMFTDILKTFLNFGCLFPVYCVLCYGILCTIIEPGIEDSLMKKLLMPTPFNRIQHSLIKTFVMMIGEFEFDAIFHSQDYLNTEELQPGEDNYFLTHLFYSGTTYTVFVVFAIIMSILIMNLLVGLAVDDIKEVQEQARLKRFGMQVDLAFEVQEALPMFIWRRSITKCKTVYPNRGVTGFLGRAISWFRGDDTYLTDAISTALNPELTEIQVLNKRQDVMVKEVGEIKYRLKQLKVTNDSIESMLKSILANQNIEHEVDDVGEELAE</sequence>
<dbReference type="Pfam" id="PF12796">
    <property type="entry name" value="Ank_2"/>
    <property type="match status" value="3"/>
</dbReference>
<feature type="transmembrane region" description="Helical" evidence="12">
    <location>
        <begin position="775"/>
        <end position="798"/>
    </location>
</feature>
<keyword evidence="3" id="KW-0716">Sensory transduction</keyword>
<keyword evidence="6 12" id="KW-1133">Transmembrane helix</keyword>
<feature type="domain" description="Ion transport" evidence="13">
    <location>
        <begin position="518"/>
        <end position="808"/>
    </location>
</feature>
<evidence type="ECO:0000256" key="10">
    <source>
        <dbReference type="ARBA" id="ARBA00023303"/>
    </source>
</evidence>
<evidence type="ECO:0000256" key="5">
    <source>
        <dbReference type="ARBA" id="ARBA00022737"/>
    </source>
</evidence>
<keyword evidence="9 12" id="KW-0472">Membrane</keyword>
<evidence type="ECO:0000256" key="3">
    <source>
        <dbReference type="ARBA" id="ARBA00022606"/>
    </source>
</evidence>